<dbReference type="EC" id="3.2.1.23" evidence="4"/>
<evidence type="ECO:0000256" key="6">
    <source>
        <dbReference type="SAM" id="SignalP"/>
    </source>
</evidence>
<accession>A0A858RRM0</accession>
<reference evidence="8 9" key="1">
    <citation type="submission" date="2020-04" db="EMBL/GenBank/DDBJ databases">
        <title>Luteolibacter sp. G-1-1-1 isolated from soil.</title>
        <authorList>
            <person name="Dahal R.H."/>
        </authorList>
    </citation>
    <scope>NUCLEOTIDE SEQUENCE [LARGE SCALE GENOMIC DNA]</scope>
    <source>
        <strain evidence="8 9">G-1-1-1</strain>
    </source>
</reference>
<dbReference type="PROSITE" id="PS01182">
    <property type="entry name" value="GLYCOSYL_HYDROL_F35"/>
    <property type="match status" value="1"/>
</dbReference>
<evidence type="ECO:0000256" key="2">
    <source>
        <dbReference type="ARBA" id="ARBA00022801"/>
    </source>
</evidence>
<evidence type="ECO:0000313" key="8">
    <source>
        <dbReference type="EMBL" id="QJE98780.1"/>
    </source>
</evidence>
<dbReference type="Pfam" id="PF01301">
    <property type="entry name" value="Glyco_hydro_35"/>
    <property type="match status" value="1"/>
</dbReference>
<feature type="signal peptide" evidence="6">
    <location>
        <begin position="1"/>
        <end position="32"/>
    </location>
</feature>
<dbReference type="Pfam" id="PF21467">
    <property type="entry name" value="BetaGal_gal-bd"/>
    <property type="match status" value="1"/>
</dbReference>
<organism evidence="8 9">
    <name type="scientific">Luteolibacter luteus</name>
    <dbReference type="NCBI Taxonomy" id="2728835"/>
    <lineage>
        <taxon>Bacteria</taxon>
        <taxon>Pseudomonadati</taxon>
        <taxon>Verrucomicrobiota</taxon>
        <taxon>Verrucomicrobiia</taxon>
        <taxon>Verrucomicrobiales</taxon>
        <taxon>Verrucomicrobiaceae</taxon>
        <taxon>Luteolibacter</taxon>
    </lineage>
</organism>
<evidence type="ECO:0000256" key="1">
    <source>
        <dbReference type="ARBA" id="ARBA00009809"/>
    </source>
</evidence>
<evidence type="ECO:0000256" key="3">
    <source>
        <dbReference type="ARBA" id="ARBA00023295"/>
    </source>
</evidence>
<dbReference type="KEGG" id="luo:HHL09_24365"/>
<keyword evidence="6" id="KW-0732">Signal</keyword>
<dbReference type="InterPro" id="IPR031330">
    <property type="entry name" value="Gly_Hdrlase_35_cat"/>
</dbReference>
<dbReference type="Pfam" id="PF00754">
    <property type="entry name" value="F5_F8_type_C"/>
    <property type="match status" value="1"/>
</dbReference>
<evidence type="ECO:0000313" key="9">
    <source>
        <dbReference type="Proteomes" id="UP000501812"/>
    </source>
</evidence>
<dbReference type="EMBL" id="CP051774">
    <property type="protein sequence ID" value="QJE98780.1"/>
    <property type="molecule type" value="Genomic_DNA"/>
</dbReference>
<dbReference type="AlphaFoldDB" id="A0A858RRM0"/>
<dbReference type="PROSITE" id="PS50022">
    <property type="entry name" value="FA58C_3"/>
    <property type="match status" value="1"/>
</dbReference>
<dbReference type="PANTHER" id="PTHR23421">
    <property type="entry name" value="BETA-GALACTOSIDASE RELATED"/>
    <property type="match status" value="1"/>
</dbReference>
<protein>
    <recommendedName>
        <fullName evidence="4">Beta-galactosidase</fullName>
        <ecNumber evidence="4">3.2.1.23</ecNumber>
    </recommendedName>
</protein>
<keyword evidence="3 4" id="KW-0326">Glycosidase</keyword>
<proteinExistence type="inferred from homology"/>
<dbReference type="InterPro" id="IPR048912">
    <property type="entry name" value="BetaGal1-like_ABD1"/>
</dbReference>
<comment type="similarity">
    <text evidence="1 5">Belongs to the glycosyl hydrolase 35 family.</text>
</comment>
<dbReference type="PRINTS" id="PR00742">
    <property type="entry name" value="GLHYDRLASE35"/>
</dbReference>
<keyword evidence="2 4" id="KW-0378">Hydrolase</keyword>
<dbReference type="RefSeq" id="WP_169457267.1">
    <property type="nucleotide sequence ID" value="NZ_CP051774.1"/>
</dbReference>
<dbReference type="SUPFAM" id="SSF49785">
    <property type="entry name" value="Galactose-binding domain-like"/>
    <property type="match status" value="2"/>
</dbReference>
<dbReference type="Gene3D" id="3.20.20.80">
    <property type="entry name" value="Glycosidases"/>
    <property type="match status" value="1"/>
</dbReference>
<gene>
    <name evidence="8" type="ORF">HHL09_24365</name>
</gene>
<keyword evidence="9" id="KW-1185">Reference proteome</keyword>
<dbReference type="Proteomes" id="UP000501812">
    <property type="component" value="Chromosome"/>
</dbReference>
<dbReference type="InterPro" id="IPR000421">
    <property type="entry name" value="FA58C"/>
</dbReference>
<dbReference type="InterPro" id="IPR008979">
    <property type="entry name" value="Galactose-bd-like_sf"/>
</dbReference>
<dbReference type="Pfam" id="PF21317">
    <property type="entry name" value="BetaGal_ABD_1"/>
    <property type="match status" value="1"/>
</dbReference>
<dbReference type="InterPro" id="IPR017853">
    <property type="entry name" value="GH"/>
</dbReference>
<name>A0A858RRM0_9BACT</name>
<dbReference type="Gene3D" id="2.60.120.260">
    <property type="entry name" value="Galactose-binding domain-like"/>
    <property type="match status" value="3"/>
</dbReference>
<dbReference type="InterPro" id="IPR019801">
    <property type="entry name" value="Glyco_hydro_35_CS"/>
</dbReference>
<dbReference type="SUPFAM" id="SSF51445">
    <property type="entry name" value="(Trans)glycosidases"/>
    <property type="match status" value="1"/>
</dbReference>
<comment type="catalytic activity">
    <reaction evidence="4">
        <text>Hydrolysis of terminal non-reducing beta-D-galactose residues in beta-D-galactosides.</text>
        <dbReference type="EC" id="3.2.1.23"/>
    </reaction>
</comment>
<feature type="chain" id="PRO_5033043248" description="Beta-galactosidase" evidence="6">
    <location>
        <begin position="33"/>
        <end position="791"/>
    </location>
</feature>
<dbReference type="GO" id="GO:0004565">
    <property type="term" value="F:beta-galactosidase activity"/>
    <property type="evidence" value="ECO:0007669"/>
    <property type="project" value="UniProtKB-EC"/>
</dbReference>
<evidence type="ECO:0000256" key="4">
    <source>
        <dbReference type="RuleBase" id="RU000675"/>
    </source>
</evidence>
<evidence type="ECO:0000256" key="5">
    <source>
        <dbReference type="RuleBase" id="RU003679"/>
    </source>
</evidence>
<sequence>MDTKPLAPILRNAASCSLALLMALANSSVALAQAEGQSKHSFSIGEKELLLDGKTFQIRCGELHFARVPKEYWRHRLQLCKAMGLNAVCAYLFWNLHEFEKGKYHWEGQADAAEFCKLAQEEGLWVILRPGPYACAEWDGGGLPWWLLKKPDMALRSRDPDFMTASRAWLAEVGRVLGPMQVSKGGPILMAQVENEYGFYGKDAEYMGMMRQSMIDAGFDIPLFACNPTGNLHNGKRDDLFNVVNFGSDPQTGFKKLREVQPTGPLMCGEFYPGWFDTWGAPHHLGNTDRYLADLEYMLKEGASFSIYMAHGGTSFGMWAGADRPFKPDTSSYDYDAPVSEAGWIGEKFDRTRNLMSRYLLPGETIPDPPAPIPAQEIAGFALTETAAVFQNLPQPVKDSAPRHMEAYDQGHGCAVYRVTLPAGPAATLHIEQLHDFGWVYLDGKEVGIMDRRSRRFQVRLPERKAPAQLDILVETMGHVNFGTEIHDRKGIHGKVTLQEGSKQTDITGEWSVYPLKLDEALLASLKWKSDAAGSPGPKFWRGSFNAGKKADTFLDLRNWGKGVVWVNGHCLARYWNIGPTQTAYLPGAWLKEGANEVVILDLLGPAKPVLAGLAKPILDELHPDLDFARKGTKKGELVLKGRDPDLSASFAAGAEVQEVKFKKPLTGSQFVLETLNAHDGKPYAAIAELDLLDPAGNSISHASWTIAYVDSEEMVGEDGSASNAINGQTADFWHSEWKSAQPNFPHTLVIDLGKTTEIAGMRYTPRSGNNPGRIKDYRVYVGDKLVTETK</sequence>
<dbReference type="InterPro" id="IPR001944">
    <property type="entry name" value="Glycoside_Hdrlase_35"/>
</dbReference>
<dbReference type="GO" id="GO:0005975">
    <property type="term" value="P:carbohydrate metabolic process"/>
    <property type="evidence" value="ECO:0007669"/>
    <property type="project" value="InterPro"/>
</dbReference>
<dbReference type="InterPro" id="IPR048913">
    <property type="entry name" value="BetaGal_gal-bd"/>
</dbReference>
<evidence type="ECO:0000259" key="7">
    <source>
        <dbReference type="PROSITE" id="PS50022"/>
    </source>
</evidence>
<feature type="domain" description="F5/8 type C" evidence="7">
    <location>
        <begin position="685"/>
        <end position="791"/>
    </location>
</feature>